<feature type="region of interest" description="Disordered" evidence="4">
    <location>
        <begin position="168"/>
        <end position="198"/>
    </location>
</feature>
<dbReference type="InterPro" id="IPR024132">
    <property type="entry name" value="Akirin"/>
</dbReference>
<name>A0A0N4V3E7_ENTVE</name>
<dbReference type="GO" id="GO:0005634">
    <property type="term" value="C:nucleus"/>
    <property type="evidence" value="ECO:0007669"/>
    <property type="project" value="UniProtKB-SubCell"/>
</dbReference>
<feature type="region of interest" description="Disordered" evidence="4">
    <location>
        <begin position="89"/>
        <end position="109"/>
    </location>
</feature>
<evidence type="ECO:0000313" key="5">
    <source>
        <dbReference type="EMBL" id="VDD89528.1"/>
    </source>
</evidence>
<protein>
    <submittedName>
        <fullName evidence="7">Akirin</fullName>
    </submittedName>
</protein>
<reference evidence="7" key="1">
    <citation type="submission" date="2017-02" db="UniProtKB">
        <authorList>
            <consortium name="WormBaseParasite"/>
        </authorList>
    </citation>
    <scope>IDENTIFICATION</scope>
</reference>
<keyword evidence="6" id="KW-1185">Reference proteome</keyword>
<dbReference type="GO" id="GO:0045944">
    <property type="term" value="P:positive regulation of transcription by RNA polymerase II"/>
    <property type="evidence" value="ECO:0007669"/>
    <property type="project" value="TreeGrafter"/>
</dbReference>
<evidence type="ECO:0000313" key="6">
    <source>
        <dbReference type="Proteomes" id="UP000274131"/>
    </source>
</evidence>
<sequence>MPILQRVSFLCLHKHFYSVLGREEGEKWLTMACGLALKRPYECDDYLNESAVDVKRARTTVSHCSPFRPQFGTVAASLSSAIGSSALLQLRDSKDREENDTSPFSSIAGRTQLSPAQLESYLRAEIRYLKRRNLLPRYKQSSGVLEDKNVSTGSALDPMYPVVSKQTYRAPPTSPNANDRFCSVSGSESEGENSSSTAAKAQKGAAFVSLYEKPQFSLRQVQMICERLLKQQEVRLRYEYETVLNQRLDEQHEQYVQFAREQLERQHDDNAELSYLS</sequence>
<organism evidence="7">
    <name type="scientific">Enterobius vermicularis</name>
    <name type="common">Human pinworm</name>
    <dbReference type="NCBI Taxonomy" id="51028"/>
    <lineage>
        <taxon>Eukaryota</taxon>
        <taxon>Metazoa</taxon>
        <taxon>Ecdysozoa</taxon>
        <taxon>Nematoda</taxon>
        <taxon>Chromadorea</taxon>
        <taxon>Rhabditida</taxon>
        <taxon>Spirurina</taxon>
        <taxon>Oxyuridomorpha</taxon>
        <taxon>Oxyuroidea</taxon>
        <taxon>Oxyuridae</taxon>
        <taxon>Enterobius</taxon>
    </lineage>
</organism>
<dbReference type="GO" id="GO:0003712">
    <property type="term" value="F:transcription coregulator activity"/>
    <property type="evidence" value="ECO:0007669"/>
    <property type="project" value="TreeGrafter"/>
</dbReference>
<evidence type="ECO:0000256" key="1">
    <source>
        <dbReference type="ARBA" id="ARBA00004123"/>
    </source>
</evidence>
<dbReference type="AlphaFoldDB" id="A0A0N4V3E7"/>
<evidence type="ECO:0000256" key="2">
    <source>
        <dbReference type="ARBA" id="ARBA00005625"/>
    </source>
</evidence>
<dbReference type="GO" id="GO:0045089">
    <property type="term" value="P:positive regulation of innate immune response"/>
    <property type="evidence" value="ECO:0007669"/>
    <property type="project" value="TreeGrafter"/>
</dbReference>
<comment type="subcellular location">
    <subcellularLocation>
        <location evidence="1">Nucleus</location>
    </subcellularLocation>
</comment>
<feature type="compositionally biased region" description="Low complexity" evidence="4">
    <location>
        <begin position="183"/>
        <end position="196"/>
    </location>
</feature>
<reference evidence="5 6" key="2">
    <citation type="submission" date="2018-10" db="EMBL/GenBank/DDBJ databases">
        <authorList>
            <consortium name="Pathogen Informatics"/>
        </authorList>
    </citation>
    <scope>NUCLEOTIDE SEQUENCE [LARGE SCALE GENOMIC DNA]</scope>
</reference>
<evidence type="ECO:0000256" key="4">
    <source>
        <dbReference type="SAM" id="MobiDB-lite"/>
    </source>
</evidence>
<accession>A0A0N4V3E7</accession>
<dbReference type="PANTHER" id="PTHR13293:SF6">
    <property type="entry name" value="AKIRIN-RELATED"/>
    <property type="match status" value="1"/>
</dbReference>
<evidence type="ECO:0000313" key="7">
    <source>
        <dbReference type="WBParaSite" id="EVEC_0000457101-mRNA-1"/>
    </source>
</evidence>
<dbReference type="GO" id="GO:0000785">
    <property type="term" value="C:chromatin"/>
    <property type="evidence" value="ECO:0007669"/>
    <property type="project" value="TreeGrafter"/>
</dbReference>
<proteinExistence type="inferred from homology"/>
<comment type="similarity">
    <text evidence="2">Belongs to the akirin family.</text>
</comment>
<evidence type="ECO:0000256" key="3">
    <source>
        <dbReference type="ARBA" id="ARBA00023242"/>
    </source>
</evidence>
<dbReference type="STRING" id="51028.A0A0N4V3E7"/>
<dbReference type="PANTHER" id="PTHR13293">
    <property type="entry name" value="AKIRIN-RELATED"/>
    <property type="match status" value="1"/>
</dbReference>
<gene>
    <name evidence="5" type="ORF">EVEC_LOCUS4279</name>
</gene>
<dbReference type="WBParaSite" id="EVEC_0000457101-mRNA-1">
    <property type="protein sequence ID" value="EVEC_0000457101-mRNA-1"/>
    <property type="gene ID" value="EVEC_0000457101"/>
</dbReference>
<dbReference type="OrthoDB" id="10039914at2759"/>
<dbReference type="EMBL" id="UXUI01007813">
    <property type="protein sequence ID" value="VDD89528.1"/>
    <property type="molecule type" value="Genomic_DNA"/>
</dbReference>
<keyword evidence="3" id="KW-0539">Nucleus</keyword>
<dbReference type="Proteomes" id="UP000274131">
    <property type="component" value="Unassembled WGS sequence"/>
</dbReference>